<evidence type="ECO:0000256" key="1">
    <source>
        <dbReference type="ARBA" id="ARBA00004496"/>
    </source>
</evidence>
<comment type="subcellular location">
    <subcellularLocation>
        <location evidence="1">Cytoplasm</location>
    </subcellularLocation>
</comment>
<dbReference type="PANTHER" id="PTHR33540">
    <property type="entry name" value="TRNA THREONYLCARBAMOYLADENOSINE BIOSYNTHESIS PROTEIN TSAE"/>
    <property type="match status" value="1"/>
</dbReference>
<comment type="similarity">
    <text evidence="2">Belongs to the TsaE family.</text>
</comment>
<dbReference type="InterPro" id="IPR003442">
    <property type="entry name" value="T6A_TsaE"/>
</dbReference>
<accession>A0ABQ6IUB1</accession>
<comment type="caution">
    <text evidence="13">The sequence shown here is derived from an EMBL/GenBank/DDBJ whole genome shotgun (WGS) entry which is preliminary data.</text>
</comment>
<name>A0ABQ6IUB1_9MICO</name>
<feature type="compositionally biased region" description="Acidic residues" evidence="12">
    <location>
        <begin position="89"/>
        <end position="107"/>
    </location>
</feature>
<organism evidence="13 14">
    <name type="scientific">Mobilicoccus caccae</name>
    <dbReference type="NCBI Taxonomy" id="1859295"/>
    <lineage>
        <taxon>Bacteria</taxon>
        <taxon>Bacillati</taxon>
        <taxon>Actinomycetota</taxon>
        <taxon>Actinomycetes</taxon>
        <taxon>Micrococcales</taxon>
        <taxon>Dermatophilaceae</taxon>
        <taxon>Mobilicoccus</taxon>
    </lineage>
</organism>
<keyword evidence="9" id="KW-0460">Magnesium</keyword>
<gene>
    <name evidence="13" type="ORF">GCM10025883_26960</name>
</gene>
<keyword evidence="4" id="KW-0963">Cytoplasm</keyword>
<keyword evidence="14" id="KW-1185">Reference proteome</keyword>
<evidence type="ECO:0000256" key="10">
    <source>
        <dbReference type="ARBA" id="ARBA00024908"/>
    </source>
</evidence>
<protein>
    <recommendedName>
        <fullName evidence="3">tRNA threonylcarbamoyladenosine biosynthesis protein TsaE</fullName>
    </recommendedName>
    <alternativeName>
        <fullName evidence="11">t(6)A37 threonylcarbamoyladenosine biosynthesis protein TsaE</fullName>
    </alternativeName>
</protein>
<dbReference type="InterPro" id="IPR027417">
    <property type="entry name" value="P-loop_NTPase"/>
</dbReference>
<dbReference type="PANTHER" id="PTHR33540:SF2">
    <property type="entry name" value="TRNA THREONYLCARBAMOYLADENOSINE BIOSYNTHESIS PROTEIN TSAE"/>
    <property type="match status" value="1"/>
</dbReference>
<feature type="region of interest" description="Disordered" evidence="12">
    <location>
        <begin position="82"/>
        <end position="107"/>
    </location>
</feature>
<keyword evidence="7" id="KW-0547">Nucleotide-binding</keyword>
<evidence type="ECO:0000256" key="9">
    <source>
        <dbReference type="ARBA" id="ARBA00022842"/>
    </source>
</evidence>
<evidence type="ECO:0000256" key="2">
    <source>
        <dbReference type="ARBA" id="ARBA00007599"/>
    </source>
</evidence>
<keyword evidence="6" id="KW-0479">Metal-binding</keyword>
<sequence>MRGPITSPTFVISRVHPSLGDGPALVHVDAYRLHGAAELEDIDLDATVATSVTVVEWGSGVAEQLSDSWLAVELVRSLGDEVASGDASGDADADLPMDGDADLAMDGDDPRRVRVVAHGPRWRHEPALQFPHT</sequence>
<comment type="function">
    <text evidence="10">Required for the formation of a threonylcarbamoyl group on adenosine at position 37 (t(6)A37) in tRNAs that read codons beginning with adenine. Is involved in the transfer of the threonylcarbamoyl moiety of threonylcarbamoyl-AMP (TC-AMP) to the N6 group of A37, together with TsaD and TsaB. TsaE seems to play an indirect role in the t(6)A biosynthesis pathway, possibly in regulating the core enzymatic function of TsaD.</text>
</comment>
<dbReference type="Pfam" id="PF02367">
    <property type="entry name" value="TsaE"/>
    <property type="match status" value="1"/>
</dbReference>
<reference evidence="14" key="1">
    <citation type="journal article" date="2019" name="Int. J. Syst. Evol. Microbiol.">
        <title>The Global Catalogue of Microorganisms (GCM) 10K type strain sequencing project: providing services to taxonomists for standard genome sequencing and annotation.</title>
        <authorList>
            <consortium name="The Broad Institute Genomics Platform"/>
            <consortium name="The Broad Institute Genome Sequencing Center for Infectious Disease"/>
            <person name="Wu L."/>
            <person name="Ma J."/>
        </authorList>
    </citation>
    <scope>NUCLEOTIDE SEQUENCE [LARGE SCALE GENOMIC DNA]</scope>
    <source>
        <strain evidence="14">NBRC 113072</strain>
    </source>
</reference>
<dbReference type="Proteomes" id="UP001157126">
    <property type="component" value="Unassembled WGS sequence"/>
</dbReference>
<keyword evidence="5" id="KW-0819">tRNA processing</keyword>
<evidence type="ECO:0000256" key="12">
    <source>
        <dbReference type="SAM" id="MobiDB-lite"/>
    </source>
</evidence>
<evidence type="ECO:0000256" key="6">
    <source>
        <dbReference type="ARBA" id="ARBA00022723"/>
    </source>
</evidence>
<keyword evidence="8" id="KW-0067">ATP-binding</keyword>
<evidence type="ECO:0000256" key="3">
    <source>
        <dbReference type="ARBA" id="ARBA00019010"/>
    </source>
</evidence>
<evidence type="ECO:0000256" key="7">
    <source>
        <dbReference type="ARBA" id="ARBA00022741"/>
    </source>
</evidence>
<evidence type="ECO:0000256" key="11">
    <source>
        <dbReference type="ARBA" id="ARBA00032441"/>
    </source>
</evidence>
<dbReference type="EMBL" id="BSUO01000001">
    <property type="protein sequence ID" value="GMA40651.1"/>
    <property type="molecule type" value="Genomic_DNA"/>
</dbReference>
<evidence type="ECO:0000256" key="4">
    <source>
        <dbReference type="ARBA" id="ARBA00022490"/>
    </source>
</evidence>
<evidence type="ECO:0000313" key="14">
    <source>
        <dbReference type="Proteomes" id="UP001157126"/>
    </source>
</evidence>
<evidence type="ECO:0000313" key="13">
    <source>
        <dbReference type="EMBL" id="GMA40651.1"/>
    </source>
</evidence>
<proteinExistence type="inferred from homology"/>
<evidence type="ECO:0000256" key="5">
    <source>
        <dbReference type="ARBA" id="ARBA00022694"/>
    </source>
</evidence>
<evidence type="ECO:0000256" key="8">
    <source>
        <dbReference type="ARBA" id="ARBA00022840"/>
    </source>
</evidence>
<dbReference type="Gene3D" id="3.40.50.300">
    <property type="entry name" value="P-loop containing nucleotide triphosphate hydrolases"/>
    <property type="match status" value="1"/>
</dbReference>